<protein>
    <submittedName>
        <fullName evidence="2">Phosphotransferase family protein</fullName>
    </submittedName>
</protein>
<dbReference type="InterPro" id="IPR051678">
    <property type="entry name" value="AGP_Transferase"/>
</dbReference>
<dbReference type="InterPro" id="IPR011009">
    <property type="entry name" value="Kinase-like_dom_sf"/>
</dbReference>
<dbReference type="RefSeq" id="WP_379509739.1">
    <property type="nucleotide sequence ID" value="NZ_JBHRTQ010000007.1"/>
</dbReference>
<proteinExistence type="predicted"/>
<dbReference type="PANTHER" id="PTHR21310">
    <property type="entry name" value="AMINOGLYCOSIDE PHOSPHOTRANSFERASE-RELATED-RELATED"/>
    <property type="match status" value="1"/>
</dbReference>
<dbReference type="Proteomes" id="UP001595604">
    <property type="component" value="Unassembled WGS sequence"/>
</dbReference>
<accession>A0ABV7IR17</accession>
<dbReference type="SUPFAM" id="SSF56112">
    <property type="entry name" value="Protein kinase-like (PK-like)"/>
    <property type="match status" value="1"/>
</dbReference>
<dbReference type="InterPro" id="IPR002575">
    <property type="entry name" value="Aminoglycoside_PTrfase"/>
</dbReference>
<keyword evidence="3" id="KW-1185">Reference proteome</keyword>
<name>A0ABV7IR17_9SPHN</name>
<dbReference type="CDD" id="cd05154">
    <property type="entry name" value="ACAD10_11_N-like"/>
    <property type="match status" value="1"/>
</dbReference>
<reference evidence="3" key="1">
    <citation type="journal article" date="2019" name="Int. J. Syst. Evol. Microbiol.">
        <title>The Global Catalogue of Microorganisms (GCM) 10K type strain sequencing project: providing services to taxonomists for standard genome sequencing and annotation.</title>
        <authorList>
            <consortium name="The Broad Institute Genomics Platform"/>
            <consortium name="The Broad Institute Genome Sequencing Center for Infectious Disease"/>
            <person name="Wu L."/>
            <person name="Ma J."/>
        </authorList>
    </citation>
    <scope>NUCLEOTIDE SEQUENCE [LARGE SCALE GENOMIC DNA]</scope>
    <source>
        <strain evidence="3">KCTC 42984</strain>
    </source>
</reference>
<dbReference type="Gene3D" id="3.90.1200.10">
    <property type="match status" value="1"/>
</dbReference>
<evidence type="ECO:0000259" key="1">
    <source>
        <dbReference type="Pfam" id="PF01636"/>
    </source>
</evidence>
<evidence type="ECO:0000313" key="2">
    <source>
        <dbReference type="EMBL" id="MFC3174382.1"/>
    </source>
</evidence>
<dbReference type="EMBL" id="JBHRTQ010000007">
    <property type="protein sequence ID" value="MFC3174382.1"/>
    <property type="molecule type" value="Genomic_DNA"/>
</dbReference>
<sequence length="368" mass="40945">MSATPAAAANPPIVAPNVRDLVDLGRDLATWLAGKLPGASDIRISDLKYPLGAGMSHETILFDAAWREGGEARQRGMVVRIKPSSKFVYQDDMFVQQYQLMELMHRTGAVPVATPLWFESDPTLLGAPFFVMEKVHGRVCVTFPPYCQEGWLFDSTPAQRAVLWEDSVRKLAGIQTVGIADAPFLNLPGTYAEPFDQEVDRFVRYLDWVDPKGELTLLRQGFDRLMQHRPANRPEGIVWGDSRLGNMMVGDDYKVVAVMDWEQPSVGGALHDLGWWLAIEEMQTTMRGIPPLEGMGSTAQTIQLWEDVCGKSAADWQWYEAFAAFKLDAISVKMMLNGALAGRSMGDIRFGERTRDAMAKHGDFFPGA</sequence>
<evidence type="ECO:0000313" key="3">
    <source>
        <dbReference type="Proteomes" id="UP001595604"/>
    </source>
</evidence>
<dbReference type="Gene3D" id="3.30.200.20">
    <property type="entry name" value="Phosphorylase Kinase, domain 1"/>
    <property type="match status" value="1"/>
</dbReference>
<organism evidence="2 3">
    <name type="scientific">Novosphingobium bradum</name>
    <dbReference type="NCBI Taxonomy" id="1737444"/>
    <lineage>
        <taxon>Bacteria</taxon>
        <taxon>Pseudomonadati</taxon>
        <taxon>Pseudomonadota</taxon>
        <taxon>Alphaproteobacteria</taxon>
        <taxon>Sphingomonadales</taxon>
        <taxon>Sphingomonadaceae</taxon>
        <taxon>Novosphingobium</taxon>
    </lineage>
</organism>
<dbReference type="Pfam" id="PF01636">
    <property type="entry name" value="APH"/>
    <property type="match status" value="1"/>
</dbReference>
<comment type="caution">
    <text evidence="2">The sequence shown here is derived from an EMBL/GenBank/DDBJ whole genome shotgun (WGS) entry which is preliminary data.</text>
</comment>
<dbReference type="InterPro" id="IPR041726">
    <property type="entry name" value="ACAD10_11_N"/>
</dbReference>
<gene>
    <name evidence="2" type="ORF">ACFOD9_08965</name>
</gene>
<feature type="domain" description="Aminoglycoside phosphotransferase" evidence="1">
    <location>
        <begin position="67"/>
        <end position="278"/>
    </location>
</feature>